<dbReference type="EMBL" id="PGCI01000007">
    <property type="protein sequence ID" value="PLW51092.1"/>
    <property type="molecule type" value="Genomic_DNA"/>
</dbReference>
<gene>
    <name evidence="1" type="ORF">PCASD_02470</name>
</gene>
<name>A0A2N5VM67_9BASI</name>
<accession>A0A2N5VM67</accession>
<dbReference type="Proteomes" id="UP000235392">
    <property type="component" value="Unassembled WGS sequence"/>
</dbReference>
<sequence length="327" mass="34814">MPSPTISLTGSLLVPVVPSSHWSSGLPPLCSSRIPLPIPCPTIAPTISHNPPAIPITERILSTSTTPTLHSAPTMNPTATGQGDLLMLQIRLVSSPCLQKKCGGTLLMSSSFPPNLTNGPEFIPHSPTPSKCGQQSPDNFLITASHYQEWLTGLSFDPAPLFPYRQVSAAVTSKGSQKTNIAWIPKGQSSHQTLVIQLTVTQSRPAYSHQPGALITIQALLLPSPNEMRLDPVSPLEKLTSPKKHKLGILDGSPRKPLGVLPHAPTFTCKATGNTDVAAVDDRTVQRHDTATASYAAPKEVPPLDLAELPSELVIGHSRLEKLSQVA</sequence>
<organism evidence="1 2">
    <name type="scientific">Puccinia coronata f. sp. avenae</name>
    <dbReference type="NCBI Taxonomy" id="200324"/>
    <lineage>
        <taxon>Eukaryota</taxon>
        <taxon>Fungi</taxon>
        <taxon>Dikarya</taxon>
        <taxon>Basidiomycota</taxon>
        <taxon>Pucciniomycotina</taxon>
        <taxon>Pucciniomycetes</taxon>
        <taxon>Pucciniales</taxon>
        <taxon>Pucciniaceae</taxon>
        <taxon>Puccinia</taxon>
    </lineage>
</organism>
<evidence type="ECO:0000313" key="1">
    <source>
        <dbReference type="EMBL" id="PLW51092.1"/>
    </source>
</evidence>
<comment type="caution">
    <text evidence="1">The sequence shown here is derived from an EMBL/GenBank/DDBJ whole genome shotgun (WGS) entry which is preliminary data.</text>
</comment>
<evidence type="ECO:0000313" key="2">
    <source>
        <dbReference type="Proteomes" id="UP000235392"/>
    </source>
</evidence>
<proteinExistence type="predicted"/>
<protein>
    <submittedName>
        <fullName evidence="1">Uncharacterized protein</fullName>
    </submittedName>
</protein>
<dbReference type="AlphaFoldDB" id="A0A2N5VM67"/>
<reference evidence="1 2" key="1">
    <citation type="submission" date="2017-11" db="EMBL/GenBank/DDBJ databases">
        <title>De novo assembly and phasing of dikaryotic genomes from two isolates of Puccinia coronata f. sp. avenae, the causal agent of oat crown rust.</title>
        <authorList>
            <person name="Miller M.E."/>
            <person name="Zhang Y."/>
            <person name="Omidvar V."/>
            <person name="Sperschneider J."/>
            <person name="Schwessinger B."/>
            <person name="Raley C."/>
            <person name="Palmer J.M."/>
            <person name="Garnica D."/>
            <person name="Upadhyaya N."/>
            <person name="Rathjen J."/>
            <person name="Taylor J.M."/>
            <person name="Park R.F."/>
            <person name="Dodds P.N."/>
            <person name="Hirsch C.D."/>
            <person name="Kianian S.F."/>
            <person name="Figueroa M."/>
        </authorList>
    </citation>
    <scope>NUCLEOTIDE SEQUENCE [LARGE SCALE GENOMIC DNA]</scope>
    <source>
        <strain evidence="1">12SD80</strain>
    </source>
</reference>